<proteinExistence type="predicted"/>
<dbReference type="Gene3D" id="1.10.760.10">
    <property type="entry name" value="Cytochrome c-like domain"/>
    <property type="match status" value="1"/>
</dbReference>
<feature type="signal peptide" evidence="5">
    <location>
        <begin position="1"/>
        <end position="25"/>
    </location>
</feature>
<dbReference type="GO" id="GO:0009055">
    <property type="term" value="F:electron transfer activity"/>
    <property type="evidence" value="ECO:0007669"/>
    <property type="project" value="InterPro"/>
</dbReference>
<dbReference type="InterPro" id="IPR036909">
    <property type="entry name" value="Cyt_c-like_dom_sf"/>
</dbReference>
<evidence type="ECO:0000256" key="5">
    <source>
        <dbReference type="SAM" id="SignalP"/>
    </source>
</evidence>
<reference evidence="7 8" key="1">
    <citation type="submission" date="2016-11" db="EMBL/GenBank/DDBJ databases">
        <authorList>
            <person name="Jaros S."/>
            <person name="Januszkiewicz K."/>
            <person name="Wedrychowicz H."/>
        </authorList>
    </citation>
    <scope>NUCLEOTIDE SEQUENCE [LARGE SCALE GENOMIC DNA]</scope>
    <source>
        <strain evidence="7 8">DSM 22153</strain>
    </source>
</reference>
<evidence type="ECO:0000259" key="6">
    <source>
        <dbReference type="PROSITE" id="PS51007"/>
    </source>
</evidence>
<feature type="domain" description="Cytochrome c" evidence="6">
    <location>
        <begin position="35"/>
        <end position="116"/>
    </location>
</feature>
<keyword evidence="2 4" id="KW-0479">Metal-binding</keyword>
<feature type="chain" id="PRO_5009926068" evidence="5">
    <location>
        <begin position="26"/>
        <end position="122"/>
    </location>
</feature>
<dbReference type="STRING" id="735517.SAMN05444272_1825"/>
<dbReference type="GO" id="GO:0046872">
    <property type="term" value="F:metal ion binding"/>
    <property type="evidence" value="ECO:0007669"/>
    <property type="project" value="UniProtKB-KW"/>
</dbReference>
<evidence type="ECO:0000313" key="8">
    <source>
        <dbReference type="Proteomes" id="UP000186002"/>
    </source>
</evidence>
<keyword evidence="3 4" id="KW-0408">Iron</keyword>
<sequence length="122" mass="12973">MKSGTYAVLSAAFFAGLALLGAAIAQESDYPNDPASLAIGRTIAEENCASCHAIGPEGESPNAEAPAFRDLSQRYPISDLEESLAEGIVTGHNDMPEFVLQPDNINQFLGYLSSIQVQKDKN</sequence>
<dbReference type="Pfam" id="PF00034">
    <property type="entry name" value="Cytochrom_C"/>
    <property type="match status" value="1"/>
</dbReference>
<dbReference type="EMBL" id="FRBW01000002">
    <property type="protein sequence ID" value="SHM11970.1"/>
    <property type="molecule type" value="Genomic_DNA"/>
</dbReference>
<evidence type="ECO:0000256" key="3">
    <source>
        <dbReference type="ARBA" id="ARBA00023004"/>
    </source>
</evidence>
<evidence type="ECO:0000256" key="1">
    <source>
        <dbReference type="ARBA" id="ARBA00022617"/>
    </source>
</evidence>
<dbReference type="InterPro" id="IPR009056">
    <property type="entry name" value="Cyt_c-like_dom"/>
</dbReference>
<evidence type="ECO:0000256" key="2">
    <source>
        <dbReference type="ARBA" id="ARBA00022723"/>
    </source>
</evidence>
<dbReference type="OrthoDB" id="7363829at2"/>
<name>A0A1M7G6R5_9HYPH</name>
<keyword evidence="1 4" id="KW-0349">Heme</keyword>
<keyword evidence="8" id="KW-1185">Reference proteome</keyword>
<keyword evidence="5" id="KW-0732">Signal</keyword>
<evidence type="ECO:0000256" key="4">
    <source>
        <dbReference type="PROSITE-ProRule" id="PRU00433"/>
    </source>
</evidence>
<evidence type="ECO:0000313" key="7">
    <source>
        <dbReference type="EMBL" id="SHM11970.1"/>
    </source>
</evidence>
<protein>
    <submittedName>
        <fullName evidence="7">Cytochrome c</fullName>
    </submittedName>
</protein>
<dbReference type="PROSITE" id="PS51007">
    <property type="entry name" value="CYTC"/>
    <property type="match status" value="1"/>
</dbReference>
<accession>A0A1M7G6R5</accession>
<dbReference type="AlphaFoldDB" id="A0A1M7G6R5"/>
<dbReference type="GO" id="GO:0020037">
    <property type="term" value="F:heme binding"/>
    <property type="evidence" value="ECO:0007669"/>
    <property type="project" value="InterPro"/>
</dbReference>
<dbReference type="Proteomes" id="UP000186002">
    <property type="component" value="Unassembled WGS sequence"/>
</dbReference>
<dbReference type="SUPFAM" id="SSF46626">
    <property type="entry name" value="Cytochrome c"/>
    <property type="match status" value="1"/>
</dbReference>
<gene>
    <name evidence="7" type="ORF">SAMN05444272_1825</name>
</gene>
<organism evidence="7 8">
    <name type="scientific">Roseibium suaedae</name>
    <dbReference type="NCBI Taxonomy" id="735517"/>
    <lineage>
        <taxon>Bacteria</taxon>
        <taxon>Pseudomonadati</taxon>
        <taxon>Pseudomonadota</taxon>
        <taxon>Alphaproteobacteria</taxon>
        <taxon>Hyphomicrobiales</taxon>
        <taxon>Stappiaceae</taxon>
        <taxon>Roseibium</taxon>
    </lineage>
</organism>